<evidence type="ECO:0000313" key="1">
    <source>
        <dbReference type="EMBL" id="SHJ60461.1"/>
    </source>
</evidence>
<evidence type="ECO:0000313" key="2">
    <source>
        <dbReference type="Proteomes" id="UP000184040"/>
    </source>
</evidence>
<dbReference type="InterPro" id="IPR013320">
    <property type="entry name" value="ConA-like_dom_sf"/>
</dbReference>
<keyword evidence="1" id="KW-0430">Lectin</keyword>
<keyword evidence="2" id="KW-1185">Reference proteome</keyword>
<dbReference type="RefSeq" id="WP_073129561.1">
    <property type="nucleotide sequence ID" value="NZ_FQZA01000012.1"/>
</dbReference>
<sequence>MDYEPLTLTPGDYRVEIEGGRAPGPVRFALRDLAQAEDAPDGAVSGELADASATALHSLTLQAGQSILIDILDDADPDAATVAIYDPGGSRVAISQYEDRILGTAAQTGRYTVVFAGRGAAGTALNYSFELGSPQVGGTGALALGGTIVGTAPEDGQVFDVAIDLDAETPAIFETSGSGSAALIGADGEVLWSGGLALLDVGNRVDDPALTLPAGATTLRLWAQPDDWSVRLFDLGTAQALSDGQTVDVSTAEGAAPLIGTIEVTDYETLDVARSFPVAAVIIDPTGVVRGDAWMPLAGQGGQATVLAYSTRDNDGTSPVTVALTPPQTSSLPPDIAHTVSTVAGAGVVWDIPVTAPGPHLMSVGNLQDATLIAPDGSVLLGPDDWSRDDTAVAVLGEGTWRIVAPPPRFDRTNIVRWQSFATAPLLAAGETDLGSGNIFVARVPATGDAPVDFALSNADAVAFYDVATGARLDLPEDPRQRLAPGLPEMAVVSTDASSSFRNTIATLTPVEIRTVDIDVTTGTGAPAERLAERGGQVLRLDGIGAAVDGAPAPNGARTVEAWVRFDDSTRGSLLAIGGIELTVSADRFEVEIADGAGTRELSDFTRRTPGDWHHVAVRITADGTAALFVDGSLQRSVTLGALPGATAAPRIGAGAAGAMDDLRIWGAALDDAAIAALVTTPPAADAADLLLDLDFEGALPGTARSGADVTLASRISAAPLLSDPVGGGAVEVRHRFALAEETSLWLDALSDWRPGDSATVVFSTPDGAEQRVDIVQGAAGVTLGPATGPR</sequence>
<dbReference type="Proteomes" id="UP000184040">
    <property type="component" value="Unassembled WGS sequence"/>
</dbReference>
<dbReference type="STRING" id="313368.SAMN04488012_11276"/>
<dbReference type="Gene3D" id="2.60.120.380">
    <property type="match status" value="1"/>
</dbReference>
<protein>
    <submittedName>
        <fullName evidence="1">Concanavalin A-like lectin/glucanases superfamily protein</fullName>
    </submittedName>
</protein>
<gene>
    <name evidence="1" type="ORF">SAMN04488012_11276</name>
</gene>
<dbReference type="SUPFAM" id="SSF49899">
    <property type="entry name" value="Concanavalin A-like lectins/glucanases"/>
    <property type="match status" value="1"/>
</dbReference>
<accession>A0A1M6KNG9</accession>
<dbReference type="Gene3D" id="2.60.120.200">
    <property type="match status" value="1"/>
</dbReference>
<dbReference type="Pfam" id="PF13385">
    <property type="entry name" value="Laminin_G_3"/>
    <property type="match status" value="1"/>
</dbReference>
<dbReference type="GO" id="GO:0030246">
    <property type="term" value="F:carbohydrate binding"/>
    <property type="evidence" value="ECO:0007669"/>
    <property type="project" value="UniProtKB-KW"/>
</dbReference>
<organism evidence="1 2">
    <name type="scientific">Palleronia salina</name>
    <dbReference type="NCBI Taxonomy" id="313368"/>
    <lineage>
        <taxon>Bacteria</taxon>
        <taxon>Pseudomonadati</taxon>
        <taxon>Pseudomonadota</taxon>
        <taxon>Alphaproteobacteria</taxon>
        <taxon>Rhodobacterales</taxon>
        <taxon>Roseobacteraceae</taxon>
        <taxon>Palleronia</taxon>
    </lineage>
</organism>
<name>A0A1M6KNG9_9RHOB</name>
<reference evidence="1 2" key="1">
    <citation type="submission" date="2016-11" db="EMBL/GenBank/DDBJ databases">
        <authorList>
            <person name="Jaros S."/>
            <person name="Januszkiewicz K."/>
            <person name="Wedrychowicz H."/>
        </authorList>
    </citation>
    <scope>NUCLEOTIDE SEQUENCE [LARGE SCALE GENOMIC DNA]</scope>
    <source>
        <strain evidence="1 2">DSM 26892</strain>
    </source>
</reference>
<dbReference type="EMBL" id="FQZA01000012">
    <property type="protein sequence ID" value="SHJ60461.1"/>
    <property type="molecule type" value="Genomic_DNA"/>
</dbReference>
<dbReference type="AlphaFoldDB" id="A0A1M6KNG9"/>
<proteinExistence type="predicted"/>